<feature type="transmembrane region" description="Helical" evidence="2">
    <location>
        <begin position="21"/>
        <end position="40"/>
    </location>
</feature>
<comment type="caution">
    <text evidence="3">The sequence shown here is derived from an EMBL/GenBank/DDBJ whole genome shotgun (WGS) entry which is preliminary data.</text>
</comment>
<gene>
    <name evidence="3" type="ORF">JCM19235_2838</name>
</gene>
<proteinExistence type="predicted"/>
<dbReference type="InterPro" id="IPR052534">
    <property type="entry name" value="Extracell_DNA_Util/SecSys_Comp"/>
</dbReference>
<keyword evidence="1" id="KW-0175">Coiled coil</keyword>
<dbReference type="AlphaFoldDB" id="A0A090S6L0"/>
<keyword evidence="2" id="KW-0812">Transmembrane</keyword>
<dbReference type="GO" id="GO:0043107">
    <property type="term" value="P:type IV pilus-dependent motility"/>
    <property type="evidence" value="ECO:0007669"/>
    <property type="project" value="TreeGrafter"/>
</dbReference>
<dbReference type="InterPro" id="IPR007813">
    <property type="entry name" value="PilN"/>
</dbReference>
<accession>A0A090S6L0</accession>
<evidence type="ECO:0000313" key="3">
    <source>
        <dbReference type="EMBL" id="GAL22144.1"/>
    </source>
</evidence>
<evidence type="ECO:0000313" key="4">
    <source>
        <dbReference type="Proteomes" id="UP000029228"/>
    </source>
</evidence>
<dbReference type="EMBL" id="BBMR01000011">
    <property type="protein sequence ID" value="GAL22144.1"/>
    <property type="molecule type" value="Genomic_DNA"/>
</dbReference>
<sequence>MALINLLPWREEQRNQRRQRLMLMLITATLFGYVSAYFAMVKTEGEVSAQRDRVDYLQVAIQGYRDEIKALSTATKEIETLEARLDYVEKLQRQRHQTIAVMNLLPTLIPEQVYVDKVRMEGMSFKLSGIGESTAVLAQMLDRFEQSKVINSVEMHSIVHNRERFGNKFQSFQLSFHLDSEALLLSISKEQQILDGEH</sequence>
<dbReference type="Pfam" id="PF05137">
    <property type="entry name" value="PilN"/>
    <property type="match status" value="1"/>
</dbReference>
<keyword evidence="2" id="KW-1133">Transmembrane helix</keyword>
<keyword evidence="2" id="KW-0472">Membrane</keyword>
<evidence type="ECO:0000256" key="2">
    <source>
        <dbReference type="SAM" id="Phobius"/>
    </source>
</evidence>
<reference evidence="3 4" key="1">
    <citation type="submission" date="2014-09" db="EMBL/GenBank/DDBJ databases">
        <title>Vibrio maritimus JCM 19235. (C45) whole genome shotgun sequence.</title>
        <authorList>
            <person name="Sawabe T."/>
            <person name="Meirelles P."/>
            <person name="Nakanishi M."/>
            <person name="Sayaka M."/>
            <person name="Hattori M."/>
            <person name="Ohkuma M."/>
        </authorList>
    </citation>
    <scope>NUCLEOTIDE SEQUENCE [LARGE SCALE GENOMIC DNA]</scope>
    <source>
        <strain evidence="4">JCM19235</strain>
    </source>
</reference>
<dbReference type="Proteomes" id="UP000029228">
    <property type="component" value="Unassembled WGS sequence"/>
</dbReference>
<organism evidence="3 4">
    <name type="scientific">Vibrio maritimus</name>
    <dbReference type="NCBI Taxonomy" id="990268"/>
    <lineage>
        <taxon>Bacteria</taxon>
        <taxon>Pseudomonadati</taxon>
        <taxon>Pseudomonadota</taxon>
        <taxon>Gammaproteobacteria</taxon>
        <taxon>Vibrionales</taxon>
        <taxon>Vibrionaceae</taxon>
        <taxon>Vibrio</taxon>
    </lineage>
</organism>
<dbReference type="PANTHER" id="PTHR40278:SF2">
    <property type="entry name" value="TYPE IV PILUS INNER MEMBRANE COMPONENT PILN"/>
    <property type="match status" value="1"/>
</dbReference>
<feature type="coiled-coil region" evidence="1">
    <location>
        <begin position="64"/>
        <end position="91"/>
    </location>
</feature>
<keyword evidence="4" id="KW-1185">Reference proteome</keyword>
<protein>
    <submittedName>
        <fullName evidence="3">Type IV pilus biogenesis protein PilN</fullName>
    </submittedName>
</protein>
<dbReference type="GO" id="GO:0043683">
    <property type="term" value="P:type IV pilus assembly"/>
    <property type="evidence" value="ECO:0007669"/>
    <property type="project" value="TreeGrafter"/>
</dbReference>
<evidence type="ECO:0000256" key="1">
    <source>
        <dbReference type="SAM" id="Coils"/>
    </source>
</evidence>
<dbReference type="PANTHER" id="PTHR40278">
    <property type="entry name" value="DNA UTILIZATION PROTEIN HOFN"/>
    <property type="match status" value="1"/>
</dbReference>
<name>A0A090S6L0_9VIBR</name>
<dbReference type="STRING" id="990268.JCM19235_2838"/>